<evidence type="ECO:0000256" key="1">
    <source>
        <dbReference type="ARBA" id="ARBA00022741"/>
    </source>
</evidence>
<evidence type="ECO:0000256" key="2">
    <source>
        <dbReference type="ARBA" id="ARBA00022840"/>
    </source>
</evidence>
<dbReference type="InterPro" id="IPR031100">
    <property type="entry name" value="LOG_fam"/>
</dbReference>
<evidence type="ECO:0000313" key="6">
    <source>
        <dbReference type="Proteomes" id="UP000245768"/>
    </source>
</evidence>
<dbReference type="Gene3D" id="3.40.50.450">
    <property type="match status" value="1"/>
</dbReference>
<dbReference type="GO" id="GO:0005524">
    <property type="term" value="F:ATP binding"/>
    <property type="evidence" value="ECO:0007669"/>
    <property type="project" value="UniProtKB-KW"/>
</dbReference>
<proteinExistence type="predicted"/>
<dbReference type="InterPro" id="IPR027417">
    <property type="entry name" value="P-loop_NTPase"/>
</dbReference>
<dbReference type="GO" id="GO:0016887">
    <property type="term" value="F:ATP hydrolysis activity"/>
    <property type="evidence" value="ECO:0007669"/>
    <property type="project" value="InterPro"/>
</dbReference>
<keyword evidence="1" id="KW-0547">Nucleotide-binding</keyword>
<evidence type="ECO:0000256" key="3">
    <source>
        <dbReference type="SAM" id="MobiDB-lite"/>
    </source>
</evidence>
<dbReference type="InParanoid" id="A0A316YEJ0"/>
<dbReference type="PANTHER" id="PTHR43158:SF2">
    <property type="entry name" value="SKFA PEPTIDE EXPORT ATP-BINDING PROTEIN SKFE"/>
    <property type="match status" value="1"/>
</dbReference>
<feature type="domain" description="ABC transporter" evidence="4">
    <location>
        <begin position="260"/>
        <end position="490"/>
    </location>
</feature>
<dbReference type="InterPro" id="IPR003439">
    <property type="entry name" value="ABC_transporter-like_ATP-bd"/>
</dbReference>
<dbReference type="EMBL" id="KZ819640">
    <property type="protein sequence ID" value="PWN87531.1"/>
    <property type="molecule type" value="Genomic_DNA"/>
</dbReference>
<dbReference type="AlphaFoldDB" id="A0A316YEJ0"/>
<keyword evidence="2" id="KW-0067">ATP-binding</keyword>
<dbReference type="PROSITE" id="PS50893">
    <property type="entry name" value="ABC_TRANSPORTER_2"/>
    <property type="match status" value="1"/>
</dbReference>
<dbReference type="Pfam" id="PF00005">
    <property type="entry name" value="ABC_tran"/>
    <property type="match status" value="1"/>
</dbReference>
<dbReference type="SUPFAM" id="SSF102405">
    <property type="entry name" value="MCP/YpsA-like"/>
    <property type="match status" value="1"/>
</dbReference>
<dbReference type="RefSeq" id="XP_025374729.1">
    <property type="nucleotide sequence ID" value="XM_025519795.1"/>
</dbReference>
<sequence length="564" mass="61002">MTQTTTNSVCVFCGSSPGLKPAYMDVATDLGRAIAQADWTLVYGGGAKGCMGAVSAGASASGGHVVGVIPRVMASKPMPKGHPAAAAAPAAASTEGQGPVVANPDPGAGRVETIIVQDMHERKALMAKRSGLGFVGLPGGFGTFEEVMEMVTWTQLGIHRKPVVLINVAGFWSPVRALIGNAVSDGFIPGVNSNLVSFVEEADAQRAGGWGKATLEEVQRSNERLKNRADAGYWDWNESKEASGQKPQALADTSVEQRSVDVRSLTYAFNKEDQNNPPALEDCNLALTRGSRCLLIGANGAGKSTLLRLLAGKRLPSQGSHILVFGKDVFHDAPRGITYLGTEWAMNPVVRSDILVSTFLDSVGGYRHKERRDKLLDILDVDTQWRMHAISDGERRRVQLTMGLMEPWDLLLLDEVTVDLDVQVRADLLSFLTEETKTRGATIIYATHIFDGLQTFPTHVVHMRHGTTTTGEPISWPPSRSDPQAASLPPQAFDQASGKDDSDDASQLLSTALAWLREDKVVRLERERTSGKGPTRGAKAAQQDQETDSERFYSKYDYSQNTTR</sequence>
<evidence type="ECO:0000259" key="4">
    <source>
        <dbReference type="PROSITE" id="PS50893"/>
    </source>
</evidence>
<dbReference type="InterPro" id="IPR003593">
    <property type="entry name" value="AAA+_ATPase"/>
</dbReference>
<dbReference type="SUPFAM" id="SSF52540">
    <property type="entry name" value="P-loop containing nucleoside triphosphate hydrolases"/>
    <property type="match status" value="1"/>
</dbReference>
<name>A0A316YEJ0_9BASI</name>
<dbReference type="GeneID" id="37041711"/>
<gene>
    <name evidence="5" type="ORF">FA10DRAFT_256050</name>
</gene>
<dbReference type="STRING" id="215250.A0A316YEJ0"/>
<organism evidence="5 6">
    <name type="scientific">Acaromyces ingoldii</name>
    <dbReference type="NCBI Taxonomy" id="215250"/>
    <lineage>
        <taxon>Eukaryota</taxon>
        <taxon>Fungi</taxon>
        <taxon>Dikarya</taxon>
        <taxon>Basidiomycota</taxon>
        <taxon>Ustilaginomycotina</taxon>
        <taxon>Exobasidiomycetes</taxon>
        <taxon>Exobasidiales</taxon>
        <taxon>Cryptobasidiaceae</taxon>
        <taxon>Acaromyces</taxon>
    </lineage>
</organism>
<protein>
    <recommendedName>
        <fullName evidence="4">ABC transporter domain-containing protein</fullName>
    </recommendedName>
</protein>
<feature type="compositionally biased region" description="Low complexity" evidence="3">
    <location>
        <begin position="83"/>
        <end position="92"/>
    </location>
</feature>
<feature type="region of interest" description="Disordered" evidence="3">
    <location>
        <begin position="466"/>
        <end position="505"/>
    </location>
</feature>
<dbReference type="PANTHER" id="PTHR43158">
    <property type="entry name" value="SKFA PEPTIDE EXPORT ATP-BINDING PROTEIN SKFE"/>
    <property type="match status" value="1"/>
</dbReference>
<feature type="region of interest" description="Disordered" evidence="3">
    <location>
        <begin position="79"/>
        <end position="106"/>
    </location>
</feature>
<reference evidence="5 6" key="1">
    <citation type="journal article" date="2018" name="Mol. Biol. Evol.">
        <title>Broad Genomic Sampling Reveals a Smut Pathogenic Ancestry of the Fungal Clade Ustilaginomycotina.</title>
        <authorList>
            <person name="Kijpornyongpan T."/>
            <person name="Mondo S.J."/>
            <person name="Barry K."/>
            <person name="Sandor L."/>
            <person name="Lee J."/>
            <person name="Lipzen A."/>
            <person name="Pangilinan J."/>
            <person name="LaButti K."/>
            <person name="Hainaut M."/>
            <person name="Henrissat B."/>
            <person name="Grigoriev I.V."/>
            <person name="Spatafora J.W."/>
            <person name="Aime M.C."/>
        </authorList>
    </citation>
    <scope>NUCLEOTIDE SEQUENCE [LARGE SCALE GENOMIC DNA]</scope>
    <source>
        <strain evidence="5 6">MCA 4198</strain>
    </source>
</reference>
<accession>A0A316YEJ0</accession>
<dbReference type="SMART" id="SM00382">
    <property type="entry name" value="AAA"/>
    <property type="match status" value="1"/>
</dbReference>
<dbReference type="Proteomes" id="UP000245768">
    <property type="component" value="Unassembled WGS sequence"/>
</dbReference>
<dbReference type="Pfam" id="PF03641">
    <property type="entry name" value="Lysine_decarbox"/>
    <property type="match status" value="1"/>
</dbReference>
<keyword evidence="6" id="KW-1185">Reference proteome</keyword>
<evidence type="ECO:0000313" key="5">
    <source>
        <dbReference type="EMBL" id="PWN87531.1"/>
    </source>
</evidence>
<feature type="region of interest" description="Disordered" evidence="3">
    <location>
        <begin position="524"/>
        <end position="564"/>
    </location>
</feature>
<dbReference type="OrthoDB" id="6512918at2759"/>
<dbReference type="Gene3D" id="3.40.50.300">
    <property type="entry name" value="P-loop containing nucleotide triphosphate hydrolases"/>
    <property type="match status" value="1"/>
</dbReference>